<dbReference type="EMBL" id="BJLH01000009">
    <property type="protein sequence ID" value="GEA61030.1"/>
    <property type="molecule type" value="Genomic_DNA"/>
</dbReference>
<accession>A0A4Y3IQK3</accession>
<keyword evidence="1" id="KW-0472">Membrane</keyword>
<sequence length="147" mass="16896">MISCEIALAILEYHSKWSVGIFTSSLTLASFLFTMKSFVIQTVKDKIYDSPSYRDKVKQRREAGSRVEYYGGLKRLSFLLKWTILVALINSMLQLCLSPFNNVWLAIICLFTSVITGFLFFSVVWIVSENMKDLIEQAEQKAESEEK</sequence>
<gene>
    <name evidence="2" type="ORF">VCO01S_22230</name>
</gene>
<keyword evidence="3" id="KW-1185">Reference proteome</keyword>
<evidence type="ECO:0000256" key="1">
    <source>
        <dbReference type="SAM" id="Phobius"/>
    </source>
</evidence>
<name>A0A4Y3IQK3_9VIBR</name>
<proteinExistence type="predicted"/>
<feature type="transmembrane region" description="Helical" evidence="1">
    <location>
        <begin position="78"/>
        <end position="97"/>
    </location>
</feature>
<dbReference type="Proteomes" id="UP000318242">
    <property type="component" value="Unassembled WGS sequence"/>
</dbReference>
<feature type="transmembrane region" description="Helical" evidence="1">
    <location>
        <begin position="17"/>
        <end position="35"/>
    </location>
</feature>
<reference evidence="2 3" key="1">
    <citation type="submission" date="2019-06" db="EMBL/GenBank/DDBJ databases">
        <title>Whole genome shotgun sequence of Vibrio comitans NBRC 102076.</title>
        <authorList>
            <person name="Hosoyama A."/>
            <person name="Uohara A."/>
            <person name="Ohji S."/>
            <person name="Ichikawa N."/>
        </authorList>
    </citation>
    <scope>NUCLEOTIDE SEQUENCE [LARGE SCALE GENOMIC DNA]</scope>
    <source>
        <strain evidence="2 3">NBRC 102076</strain>
    </source>
</reference>
<keyword evidence="1" id="KW-0812">Transmembrane</keyword>
<evidence type="ECO:0000313" key="3">
    <source>
        <dbReference type="Proteomes" id="UP000318242"/>
    </source>
</evidence>
<comment type="caution">
    <text evidence="2">The sequence shown here is derived from an EMBL/GenBank/DDBJ whole genome shotgun (WGS) entry which is preliminary data.</text>
</comment>
<evidence type="ECO:0008006" key="4">
    <source>
        <dbReference type="Google" id="ProtNLM"/>
    </source>
</evidence>
<keyword evidence="1" id="KW-1133">Transmembrane helix</keyword>
<protein>
    <recommendedName>
        <fullName evidence="4">DUF2721 domain-containing protein</fullName>
    </recommendedName>
</protein>
<evidence type="ECO:0000313" key="2">
    <source>
        <dbReference type="EMBL" id="GEA61030.1"/>
    </source>
</evidence>
<organism evidence="2 3">
    <name type="scientific">Vibrio comitans NBRC 102076</name>
    <dbReference type="NCBI Taxonomy" id="1219078"/>
    <lineage>
        <taxon>Bacteria</taxon>
        <taxon>Pseudomonadati</taxon>
        <taxon>Pseudomonadota</taxon>
        <taxon>Gammaproteobacteria</taxon>
        <taxon>Vibrionales</taxon>
        <taxon>Vibrionaceae</taxon>
        <taxon>Vibrio</taxon>
    </lineage>
</organism>
<feature type="transmembrane region" description="Helical" evidence="1">
    <location>
        <begin position="103"/>
        <end position="127"/>
    </location>
</feature>
<dbReference type="AlphaFoldDB" id="A0A4Y3IQK3"/>